<dbReference type="HOGENOM" id="CLU_2791958_0_0_5"/>
<dbReference type="Proteomes" id="UP000006633">
    <property type="component" value="Chromosome"/>
</dbReference>
<protein>
    <submittedName>
        <fullName evidence="1">Uncharacterized protein</fullName>
    </submittedName>
</protein>
<gene>
    <name evidence="1" type="ordered locus">Snov_1265</name>
</gene>
<organism evidence="1 2">
    <name type="scientific">Ancylobacter novellus (strain ATCC 8093 / DSM 506 / JCM 20403 / CCM 1077 / IAM 12100 / NBRC 12443 / NCIMB 10456)</name>
    <name type="common">Starkeya novella</name>
    <dbReference type="NCBI Taxonomy" id="639283"/>
    <lineage>
        <taxon>Bacteria</taxon>
        <taxon>Pseudomonadati</taxon>
        <taxon>Pseudomonadota</taxon>
        <taxon>Alphaproteobacteria</taxon>
        <taxon>Hyphomicrobiales</taxon>
        <taxon>Xanthobacteraceae</taxon>
        <taxon>Ancylobacter</taxon>
    </lineage>
</organism>
<evidence type="ECO:0000313" key="2">
    <source>
        <dbReference type="Proteomes" id="UP000006633"/>
    </source>
</evidence>
<dbReference type="KEGG" id="sno:Snov_1265"/>
<sequence>MADIIYLTGNMTQESKETIKLASNDNASVAYIVPMYVSETGEILIPKFENDNFILKPIGIDTRGHRLS</sequence>
<proteinExistence type="predicted"/>
<evidence type="ECO:0000313" key="1">
    <source>
        <dbReference type="EMBL" id="ADH88580.1"/>
    </source>
</evidence>
<name>D7A8A7_ANCN5</name>
<accession>D7A8A7</accession>
<reference evidence="1 2" key="1">
    <citation type="journal article" date="2012" name="Stand. Genomic Sci.">
        <title>Complete genome sequence of the facultatively chemolithoautotrophic and methylotrophic alpha Proteobacterium Starkeya novella type strain (ATCC 8093(T)).</title>
        <authorList>
            <person name="Kappler U."/>
            <person name="Davenport K."/>
            <person name="Beatson S."/>
            <person name="Lucas S."/>
            <person name="Lapidus A."/>
            <person name="Copeland A."/>
            <person name="Berry K.W."/>
            <person name="Glavina Del Rio T."/>
            <person name="Hammon N."/>
            <person name="Dalin E."/>
            <person name="Tice H."/>
            <person name="Pitluck S."/>
            <person name="Richardson P."/>
            <person name="Bruce D."/>
            <person name="Goodwin L.A."/>
            <person name="Han C."/>
            <person name="Tapia R."/>
            <person name="Detter J.C."/>
            <person name="Chang Y.J."/>
            <person name="Jeffries C.D."/>
            <person name="Land M."/>
            <person name="Hauser L."/>
            <person name="Kyrpides N.C."/>
            <person name="Goker M."/>
            <person name="Ivanova N."/>
            <person name="Klenk H.P."/>
            <person name="Woyke T."/>
        </authorList>
    </citation>
    <scope>NUCLEOTIDE SEQUENCE [LARGE SCALE GENOMIC DNA]</scope>
    <source>
        <strain evidence="2">ATCC 8093 / DSM 506 / JCM 20403 / CCM 1077 / IAM 12100 / NBRC 12443 / NCIMB 10456</strain>
    </source>
</reference>
<dbReference type="EMBL" id="CP002026">
    <property type="protein sequence ID" value="ADH88580.1"/>
    <property type="molecule type" value="Genomic_DNA"/>
</dbReference>
<keyword evidence="2" id="KW-1185">Reference proteome</keyword>
<dbReference type="AlphaFoldDB" id="D7A8A7"/>